<evidence type="ECO:0000313" key="13">
    <source>
        <dbReference type="Proteomes" id="UP000321547"/>
    </source>
</evidence>
<dbReference type="CDD" id="cd00483">
    <property type="entry name" value="HPPK"/>
    <property type="match status" value="1"/>
</dbReference>
<dbReference type="EMBL" id="FOXC01000049">
    <property type="protein sequence ID" value="SFP72627.1"/>
    <property type="molecule type" value="Genomic_DNA"/>
</dbReference>
<evidence type="ECO:0000313" key="11">
    <source>
        <dbReference type="EMBL" id="SFP72627.1"/>
    </source>
</evidence>
<evidence type="ECO:0000313" key="12">
    <source>
        <dbReference type="Proteomes" id="UP000242243"/>
    </source>
</evidence>
<dbReference type="STRING" id="306540.SAMN05421839_1492"/>
<evidence type="ECO:0000256" key="2">
    <source>
        <dbReference type="ARBA" id="ARBA00005051"/>
    </source>
</evidence>
<dbReference type="EMBL" id="BJWI01000049">
    <property type="protein sequence ID" value="GEM02647.1"/>
    <property type="molecule type" value="Genomic_DNA"/>
</dbReference>
<organism evidence="11 12">
    <name type="scientific">Halolactibacillus halophilus</name>
    <dbReference type="NCBI Taxonomy" id="306540"/>
    <lineage>
        <taxon>Bacteria</taxon>
        <taxon>Bacillati</taxon>
        <taxon>Bacillota</taxon>
        <taxon>Bacilli</taxon>
        <taxon>Bacillales</taxon>
        <taxon>Bacillaceae</taxon>
        <taxon>Halolactibacillus</taxon>
    </lineage>
</organism>
<dbReference type="UniPathway" id="UPA00077">
    <property type="reaction ID" value="UER00155"/>
</dbReference>
<comment type="pathway">
    <text evidence="2">Cofactor biosynthesis; tetrahydrofolate biosynthesis; 2-amino-4-hydroxy-6-hydroxymethyl-7,8-dihydropteridine diphosphate from 7,8-dihydroneopterin triphosphate: step 4/4.</text>
</comment>
<evidence type="ECO:0000256" key="5">
    <source>
        <dbReference type="ARBA" id="ARBA00022741"/>
    </source>
</evidence>
<reference evidence="10 13" key="2">
    <citation type="submission" date="2019-07" db="EMBL/GenBank/DDBJ databases">
        <title>Whole genome shotgun sequence of Halolactibacillus halophilus NBRC 100868.</title>
        <authorList>
            <person name="Hosoyama A."/>
            <person name="Uohara A."/>
            <person name="Ohji S."/>
            <person name="Ichikawa N."/>
        </authorList>
    </citation>
    <scope>NUCLEOTIDE SEQUENCE [LARGE SCALE GENOMIC DNA]</scope>
    <source>
        <strain evidence="10 13">NBRC 100868</strain>
    </source>
</reference>
<dbReference type="Proteomes" id="UP000242243">
    <property type="component" value="Unassembled WGS sequence"/>
</dbReference>
<keyword evidence="5" id="KW-0547">Nucleotide-binding</keyword>
<dbReference type="EC" id="2.7.6.3" evidence="3"/>
<dbReference type="GO" id="GO:0046654">
    <property type="term" value="P:tetrahydrofolate biosynthetic process"/>
    <property type="evidence" value="ECO:0007669"/>
    <property type="project" value="UniProtKB-UniPathway"/>
</dbReference>
<evidence type="ECO:0000256" key="6">
    <source>
        <dbReference type="ARBA" id="ARBA00022777"/>
    </source>
</evidence>
<evidence type="ECO:0000259" key="9">
    <source>
        <dbReference type="PROSITE" id="PS00794"/>
    </source>
</evidence>
<evidence type="ECO:0000313" key="10">
    <source>
        <dbReference type="EMBL" id="GEM02647.1"/>
    </source>
</evidence>
<dbReference type="RefSeq" id="WP_234987499.1">
    <property type="nucleotide sequence ID" value="NZ_BJWI01000049.1"/>
</dbReference>
<dbReference type="PANTHER" id="PTHR43071:SF1">
    <property type="entry name" value="2-AMINO-4-HYDROXY-6-HYDROXYMETHYLDIHYDROPTERIDINE PYROPHOSPHOKINASE"/>
    <property type="match status" value="1"/>
</dbReference>
<dbReference type="AlphaFoldDB" id="A0A1I5SQ44"/>
<dbReference type="InterPro" id="IPR035907">
    <property type="entry name" value="Hppk_sf"/>
</dbReference>
<dbReference type="Gene3D" id="3.30.70.560">
    <property type="entry name" value="7,8-Dihydro-6-hydroxymethylpterin-pyrophosphokinase HPPK"/>
    <property type="match status" value="1"/>
</dbReference>
<keyword evidence="8" id="KW-0289">Folate biosynthesis</keyword>
<sequence>MSLIKAYIALGSNIEPTVDYLTKARKLLGDYDEIEIVEASRLYLTEPVGYTDQAAFLNQVVMIETALSAHVLLQAIQTIEQQLGRKRDIRWGPRTIDLDILLYDEEHIVTDDLVVPHPRMTERAFVLVPLSDIATDINIPETGLTVKQAVAKLTKDELNDVRLYQPNDEQV</sequence>
<dbReference type="PANTHER" id="PTHR43071">
    <property type="entry name" value="2-AMINO-4-HYDROXY-6-HYDROXYMETHYLDIHYDROPTERIDINE PYROPHOSPHOKINASE"/>
    <property type="match status" value="1"/>
</dbReference>
<name>A0A1I5SQ44_9BACI</name>
<reference evidence="11 12" key="1">
    <citation type="submission" date="2016-10" db="EMBL/GenBank/DDBJ databases">
        <authorList>
            <person name="de Groot N.N."/>
        </authorList>
    </citation>
    <scope>NUCLEOTIDE SEQUENCE [LARGE SCALE GENOMIC DNA]</scope>
    <source>
        <strain evidence="11 12">DSM 17073</strain>
    </source>
</reference>
<keyword evidence="6 11" id="KW-0418">Kinase</keyword>
<dbReference type="GO" id="GO:0016301">
    <property type="term" value="F:kinase activity"/>
    <property type="evidence" value="ECO:0007669"/>
    <property type="project" value="UniProtKB-KW"/>
</dbReference>
<gene>
    <name evidence="10" type="primary">folK</name>
    <name evidence="10" type="ORF">HHA03_21790</name>
    <name evidence="11" type="ORF">SAMN05421839_1492</name>
</gene>
<accession>A0A1I5SQ44</accession>
<comment type="catalytic activity">
    <reaction evidence="1">
        <text>6-hydroxymethyl-7,8-dihydropterin + ATP = (7,8-dihydropterin-6-yl)methyl diphosphate + AMP + H(+)</text>
        <dbReference type="Rhea" id="RHEA:11412"/>
        <dbReference type="ChEBI" id="CHEBI:15378"/>
        <dbReference type="ChEBI" id="CHEBI:30616"/>
        <dbReference type="ChEBI" id="CHEBI:44841"/>
        <dbReference type="ChEBI" id="CHEBI:72950"/>
        <dbReference type="ChEBI" id="CHEBI:456215"/>
        <dbReference type="EC" id="2.7.6.3"/>
    </reaction>
</comment>
<dbReference type="Proteomes" id="UP000321547">
    <property type="component" value="Unassembled WGS sequence"/>
</dbReference>
<keyword evidence="4" id="KW-0808">Transferase</keyword>
<dbReference type="InterPro" id="IPR000550">
    <property type="entry name" value="Hppk"/>
</dbReference>
<evidence type="ECO:0000256" key="7">
    <source>
        <dbReference type="ARBA" id="ARBA00022840"/>
    </source>
</evidence>
<protein>
    <recommendedName>
        <fullName evidence="3">2-amino-4-hydroxy-6-hydroxymethyldihydropteridine diphosphokinase</fullName>
        <ecNumber evidence="3">2.7.6.3</ecNumber>
    </recommendedName>
</protein>
<evidence type="ECO:0000256" key="8">
    <source>
        <dbReference type="ARBA" id="ARBA00022909"/>
    </source>
</evidence>
<dbReference type="PROSITE" id="PS00794">
    <property type="entry name" value="HPPK"/>
    <property type="match status" value="1"/>
</dbReference>
<dbReference type="GO" id="GO:0046656">
    <property type="term" value="P:folic acid biosynthetic process"/>
    <property type="evidence" value="ECO:0007669"/>
    <property type="project" value="UniProtKB-KW"/>
</dbReference>
<dbReference type="SUPFAM" id="SSF55083">
    <property type="entry name" value="6-hydroxymethyl-7,8-dihydropterin pyrophosphokinase, HPPK"/>
    <property type="match status" value="1"/>
</dbReference>
<evidence type="ECO:0000256" key="3">
    <source>
        <dbReference type="ARBA" id="ARBA00013253"/>
    </source>
</evidence>
<feature type="domain" description="7,8-dihydro-6-hydroxymethylpterin-pyrophosphokinase" evidence="9">
    <location>
        <begin position="90"/>
        <end position="101"/>
    </location>
</feature>
<evidence type="ECO:0000256" key="1">
    <source>
        <dbReference type="ARBA" id="ARBA00000198"/>
    </source>
</evidence>
<proteinExistence type="predicted"/>
<dbReference type="Pfam" id="PF01288">
    <property type="entry name" value="HPPK"/>
    <property type="match status" value="1"/>
</dbReference>
<keyword evidence="13" id="KW-1185">Reference proteome</keyword>
<evidence type="ECO:0000256" key="4">
    <source>
        <dbReference type="ARBA" id="ARBA00022679"/>
    </source>
</evidence>
<keyword evidence="7" id="KW-0067">ATP-binding</keyword>
<dbReference type="NCBIfam" id="TIGR01498">
    <property type="entry name" value="folK"/>
    <property type="match status" value="1"/>
</dbReference>
<dbReference type="GO" id="GO:0003848">
    <property type="term" value="F:2-amino-4-hydroxy-6-hydroxymethyldihydropteridine diphosphokinase activity"/>
    <property type="evidence" value="ECO:0007669"/>
    <property type="project" value="UniProtKB-EC"/>
</dbReference>
<dbReference type="GO" id="GO:0005524">
    <property type="term" value="F:ATP binding"/>
    <property type="evidence" value="ECO:0007669"/>
    <property type="project" value="UniProtKB-KW"/>
</dbReference>